<feature type="domain" description="Nucleoplasmin-like" evidence="2">
    <location>
        <begin position="2"/>
        <end position="90"/>
    </location>
</feature>
<name>A0ABQ0DSQ5_9EUKA</name>
<reference evidence="3 4" key="1">
    <citation type="journal article" date="2019" name="PLoS Negl. Trop. Dis.">
        <title>Whole genome sequencing of Entamoeba nuttalli reveals mammalian host-related molecular signatures and a novel octapeptide-repeat surface protein.</title>
        <authorList>
            <person name="Tanaka M."/>
            <person name="Makiuchi T."/>
            <person name="Komiyama T."/>
            <person name="Shiina T."/>
            <person name="Osaki K."/>
            <person name="Tachibana H."/>
        </authorList>
    </citation>
    <scope>NUCLEOTIDE SEQUENCE [LARGE SCALE GENOMIC DNA]</scope>
    <source>
        <strain evidence="3 4">P19-061405</strain>
    </source>
</reference>
<evidence type="ECO:0000313" key="4">
    <source>
        <dbReference type="Proteomes" id="UP001628156"/>
    </source>
</evidence>
<evidence type="ECO:0000313" key="3">
    <source>
        <dbReference type="EMBL" id="GAB1225871.1"/>
    </source>
</evidence>
<dbReference type="InterPro" id="IPR041232">
    <property type="entry name" value="NPL"/>
</dbReference>
<evidence type="ECO:0000259" key="2">
    <source>
        <dbReference type="Pfam" id="PF17800"/>
    </source>
</evidence>
<feature type="region of interest" description="Disordered" evidence="1">
    <location>
        <begin position="95"/>
        <end position="135"/>
    </location>
</feature>
<dbReference type="Pfam" id="PF17800">
    <property type="entry name" value="NPL"/>
    <property type="match status" value="1"/>
</dbReference>
<organism evidence="3 4">
    <name type="scientific">Entamoeba nuttalli</name>
    <dbReference type="NCBI Taxonomy" id="412467"/>
    <lineage>
        <taxon>Eukaryota</taxon>
        <taxon>Amoebozoa</taxon>
        <taxon>Evosea</taxon>
        <taxon>Archamoebae</taxon>
        <taxon>Mastigamoebida</taxon>
        <taxon>Entamoebidae</taxon>
        <taxon>Entamoeba</taxon>
    </lineage>
</organism>
<dbReference type="Proteomes" id="UP001628156">
    <property type="component" value="Unassembled WGS sequence"/>
</dbReference>
<dbReference type="Gene3D" id="2.60.120.340">
    <property type="entry name" value="Nucleoplasmin core domain"/>
    <property type="match status" value="1"/>
</dbReference>
<accession>A0ABQ0DSQ5</accession>
<proteinExistence type="predicted"/>
<sequence length="149" mass="16996">MFWNTILKPNQNITFKTNNILHITNASLVSKTKTELKQRTQLFITSGKHKVLIASFIPGICEQVRLDLVIGEEIVFSNTGLHYIHLSGFTTELSKPQLEGPEDDDLPELDIVPQVDSENTNEELTHKKPLKKPKEVKKEDKKLKVCVNY</sequence>
<evidence type="ECO:0000256" key="1">
    <source>
        <dbReference type="SAM" id="MobiDB-lite"/>
    </source>
</evidence>
<dbReference type="EMBL" id="BAAFRS010000265">
    <property type="protein sequence ID" value="GAB1225871.1"/>
    <property type="molecule type" value="Genomic_DNA"/>
</dbReference>
<keyword evidence="4" id="KW-1185">Reference proteome</keyword>
<gene>
    <name evidence="3" type="ORF">ENUP19_0265G0015</name>
</gene>
<protein>
    <recommendedName>
        <fullName evidence="2">Nucleoplasmin-like domain-containing protein</fullName>
    </recommendedName>
</protein>
<comment type="caution">
    <text evidence="3">The sequence shown here is derived from an EMBL/GenBank/DDBJ whole genome shotgun (WGS) entry which is preliminary data.</text>
</comment>